<keyword evidence="2" id="KW-1185">Reference proteome</keyword>
<evidence type="ECO:0000313" key="1">
    <source>
        <dbReference type="EnsemblPlants" id="AVESA.00010b.r2.2DG0356240.1.CDS"/>
    </source>
</evidence>
<dbReference type="Proteomes" id="UP001732700">
    <property type="component" value="Chromosome 2D"/>
</dbReference>
<dbReference type="EnsemblPlants" id="AVESA.00010b.r2.2DG0356240.1">
    <property type="protein sequence ID" value="AVESA.00010b.r2.2DG0356240.1.CDS"/>
    <property type="gene ID" value="AVESA.00010b.r2.2DG0356240"/>
</dbReference>
<sequence length="594" mass="68343">MSPKILLPLFYFFLFFFFFSFLVPVRSFSSPLSGRPRHPAQRRRRHSAPPLQCRPPPPPLRPSHPIYSSPSGAAPLPPTSRIKNCWKKILPPASCKTWRRRRPPPRMLLLQLPGMRPCPLRLQRQLLRRTPRWLLRPPRRRRLPRKRDFISRLPDAVLGTIISLLRTKEGARTQVISRRWRPLWRSAPLNLVAAKHLIPKILSKHPGPGRHFSLFISTTTSSDKVERWLSSQALDNLQELKLTYQLRHGCRRFYLLPSSVYRFASTLRVAIFCGLHFPDLIVPLSLMFPCLQQLTLQRVLISEDALQVMLAGSSALESLELNRTMGFGRLCISSQTLKSFGFSSGWITEGVLLQELVVEDAPCLERLLPLDPKNGPATIRIISAPKLKILGKISQDISELHFGTTVFQKMIATSFTTKMHNMRVFALDSVGPNLAVVLNFLKCFPRLETLYVIFRLQIGMAINNVRKYDPLDPIECLELHLKKVVLRNYDGTRSSSTRFAKFFVLSAKVLKEMEITYPYHRDTQKWFAGQHRLLQINDRASRDALIVLKCGTQEDSTHNTYTHDLSVADPLEMPFNRCNIPHSVRKESYLTRWT</sequence>
<proteinExistence type="predicted"/>
<accession>A0ACD5V240</accession>
<protein>
    <submittedName>
        <fullName evidence="1">Uncharacterized protein</fullName>
    </submittedName>
</protein>
<reference evidence="1" key="1">
    <citation type="submission" date="2021-05" db="EMBL/GenBank/DDBJ databases">
        <authorList>
            <person name="Scholz U."/>
            <person name="Mascher M."/>
            <person name="Fiebig A."/>
        </authorList>
    </citation>
    <scope>NUCLEOTIDE SEQUENCE [LARGE SCALE GENOMIC DNA]</scope>
</reference>
<organism evidence="1 2">
    <name type="scientific">Avena sativa</name>
    <name type="common">Oat</name>
    <dbReference type="NCBI Taxonomy" id="4498"/>
    <lineage>
        <taxon>Eukaryota</taxon>
        <taxon>Viridiplantae</taxon>
        <taxon>Streptophyta</taxon>
        <taxon>Embryophyta</taxon>
        <taxon>Tracheophyta</taxon>
        <taxon>Spermatophyta</taxon>
        <taxon>Magnoliopsida</taxon>
        <taxon>Liliopsida</taxon>
        <taxon>Poales</taxon>
        <taxon>Poaceae</taxon>
        <taxon>BOP clade</taxon>
        <taxon>Pooideae</taxon>
        <taxon>Poodae</taxon>
        <taxon>Poeae</taxon>
        <taxon>Poeae Chloroplast Group 1 (Aveneae type)</taxon>
        <taxon>Aveninae</taxon>
        <taxon>Avena</taxon>
    </lineage>
</organism>
<evidence type="ECO:0000313" key="2">
    <source>
        <dbReference type="Proteomes" id="UP001732700"/>
    </source>
</evidence>
<reference evidence="1" key="2">
    <citation type="submission" date="2025-09" db="UniProtKB">
        <authorList>
            <consortium name="EnsemblPlants"/>
        </authorList>
    </citation>
    <scope>IDENTIFICATION</scope>
</reference>
<name>A0ACD5V240_AVESA</name>